<comment type="caution">
    <text evidence="3">The sequence shown here is derived from an EMBL/GenBank/DDBJ whole genome shotgun (WGS) entry which is preliminary data.</text>
</comment>
<dbReference type="GO" id="GO:0016757">
    <property type="term" value="F:glycosyltransferase activity"/>
    <property type="evidence" value="ECO:0007669"/>
    <property type="project" value="UniProtKB-KW"/>
</dbReference>
<comment type="similarity">
    <text evidence="1">Belongs to the ComF/GntX family.</text>
</comment>
<dbReference type="PANTHER" id="PTHR47505:SF1">
    <property type="entry name" value="DNA UTILIZATION PROTEIN YHGH"/>
    <property type="match status" value="1"/>
</dbReference>
<dbReference type="Proteomes" id="UP000231436">
    <property type="component" value="Unassembled WGS sequence"/>
</dbReference>
<protein>
    <submittedName>
        <fullName evidence="3">Amidophosphoribosyltransferase</fullName>
    </submittedName>
</protein>
<dbReference type="Pfam" id="PF00156">
    <property type="entry name" value="Pribosyltran"/>
    <property type="match status" value="1"/>
</dbReference>
<dbReference type="PANTHER" id="PTHR47505">
    <property type="entry name" value="DNA UTILIZATION PROTEIN YHGH"/>
    <property type="match status" value="1"/>
</dbReference>
<dbReference type="SUPFAM" id="SSF53271">
    <property type="entry name" value="PRTase-like"/>
    <property type="match status" value="1"/>
</dbReference>
<dbReference type="InterPro" id="IPR029057">
    <property type="entry name" value="PRTase-like"/>
</dbReference>
<keyword evidence="3" id="KW-0808">Transferase</keyword>
<dbReference type="AlphaFoldDB" id="A0A2M8LH97"/>
<dbReference type="InterPro" id="IPR051910">
    <property type="entry name" value="ComF/GntX_DNA_util-trans"/>
</dbReference>
<evidence type="ECO:0000313" key="4">
    <source>
        <dbReference type="Proteomes" id="UP000231436"/>
    </source>
</evidence>
<accession>A0A2M8LH97</accession>
<keyword evidence="3" id="KW-0328">Glycosyltransferase</keyword>
<dbReference type="Gene3D" id="3.40.50.2020">
    <property type="match status" value="1"/>
</dbReference>
<evidence type="ECO:0000256" key="1">
    <source>
        <dbReference type="ARBA" id="ARBA00008007"/>
    </source>
</evidence>
<reference evidence="4" key="1">
    <citation type="submission" date="2017-09" db="EMBL/GenBank/DDBJ databases">
        <title>Depth-based differentiation of microbial function through sediment-hosted aquifers and enrichment of novel symbionts in the deep terrestrial subsurface.</title>
        <authorList>
            <person name="Probst A.J."/>
            <person name="Ladd B."/>
            <person name="Jarett J.K."/>
            <person name="Geller-Mcgrath D.E."/>
            <person name="Sieber C.M.K."/>
            <person name="Emerson J.B."/>
            <person name="Anantharaman K."/>
            <person name="Thomas B.C."/>
            <person name="Malmstrom R."/>
            <person name="Stieglmeier M."/>
            <person name="Klingl A."/>
            <person name="Woyke T."/>
            <person name="Ryan C.M."/>
            <person name="Banfield J.F."/>
        </authorList>
    </citation>
    <scope>NUCLEOTIDE SEQUENCE [LARGE SCALE GENOMIC DNA]</scope>
</reference>
<feature type="domain" description="Phosphoribosyltransferase" evidence="2">
    <location>
        <begin position="59"/>
        <end position="89"/>
    </location>
</feature>
<gene>
    <name evidence="3" type="ORF">COV05_02520</name>
</gene>
<sequence length="98" mass="10659">FDQAQCVSQWAGDLFGLPVEPLVKRVQKTASQARTAHGQRRVGEMDEVFSILPGIDVPEHVLLCDDVFTSGTTMDAVARLLKEQGAKTVWGFTLAKGS</sequence>
<evidence type="ECO:0000313" key="3">
    <source>
        <dbReference type="EMBL" id="PJE76819.1"/>
    </source>
</evidence>
<feature type="non-terminal residue" evidence="3">
    <location>
        <position position="1"/>
    </location>
</feature>
<name>A0A2M8LH97_9BACT</name>
<dbReference type="EMBL" id="PFEU01000010">
    <property type="protein sequence ID" value="PJE76819.1"/>
    <property type="molecule type" value="Genomic_DNA"/>
</dbReference>
<dbReference type="CDD" id="cd06223">
    <property type="entry name" value="PRTases_typeI"/>
    <property type="match status" value="1"/>
</dbReference>
<evidence type="ECO:0000259" key="2">
    <source>
        <dbReference type="Pfam" id="PF00156"/>
    </source>
</evidence>
<organism evidence="3 4">
    <name type="scientific">Candidatus Uhrbacteria bacterium CG10_big_fil_rev_8_21_14_0_10_48_16</name>
    <dbReference type="NCBI Taxonomy" id="1975038"/>
    <lineage>
        <taxon>Bacteria</taxon>
        <taxon>Candidatus Uhriibacteriota</taxon>
    </lineage>
</organism>
<dbReference type="InterPro" id="IPR000836">
    <property type="entry name" value="PRTase_dom"/>
</dbReference>
<proteinExistence type="inferred from homology"/>